<dbReference type="AlphaFoldDB" id="A0AAF0ZA52"/>
<dbReference type="SMART" id="SM00028">
    <property type="entry name" value="TPR"/>
    <property type="match status" value="2"/>
</dbReference>
<dbReference type="RefSeq" id="WP_241681864.1">
    <property type="nucleotide sequence ID" value="NZ_CP138348.1"/>
</dbReference>
<evidence type="ECO:0008006" key="7">
    <source>
        <dbReference type="Google" id="ProtNLM"/>
    </source>
</evidence>
<protein>
    <recommendedName>
        <fullName evidence="7">Tetratricopeptide repeat protein</fullName>
    </recommendedName>
</protein>
<sequence>MMEKQQDILGYVGLGISAVGAIASIATANVAFASAGLTVGVGCNVFSRKQQYEGLVNAYNQQQETINELTQKIESNHVELNQTLMDYKADLGTSMERLQHSIQELLNSQKADIAQEIKRLDLQHQELNNVVSNLKEVENLSQELRNNADSADFFYQRGVGYEKLGNITGAIEDYTEAIKRDGNMAKAYHKRGVLYLDSNMKQKAVDDLRKAALLYFEQGDIDSYHQAREMSRNIHDLKVEANGKATEMVVGSELFS</sequence>
<dbReference type="PROSITE" id="PS50005">
    <property type="entry name" value="TPR"/>
    <property type="match status" value="1"/>
</dbReference>
<dbReference type="EMBL" id="CP138348">
    <property type="protein sequence ID" value="WPF89236.1"/>
    <property type="molecule type" value="Genomic_DNA"/>
</dbReference>
<evidence type="ECO:0000256" key="5">
    <source>
        <dbReference type="SAM" id="Phobius"/>
    </source>
</evidence>
<keyword evidence="1" id="KW-0677">Repeat</keyword>
<dbReference type="Gene3D" id="1.25.40.10">
    <property type="entry name" value="Tetratricopeptide repeat domain"/>
    <property type="match status" value="1"/>
</dbReference>
<dbReference type="SUPFAM" id="SSF48452">
    <property type="entry name" value="TPR-like"/>
    <property type="match status" value="1"/>
</dbReference>
<evidence type="ECO:0000256" key="4">
    <source>
        <dbReference type="SAM" id="Coils"/>
    </source>
</evidence>
<evidence type="ECO:0000256" key="2">
    <source>
        <dbReference type="ARBA" id="ARBA00022803"/>
    </source>
</evidence>
<feature type="coiled-coil region" evidence="4">
    <location>
        <begin position="110"/>
        <end position="147"/>
    </location>
</feature>
<keyword evidence="5" id="KW-0812">Transmembrane</keyword>
<keyword evidence="5" id="KW-1133">Transmembrane helix</keyword>
<reference evidence="6" key="1">
    <citation type="submission" date="2023-11" db="EMBL/GenBank/DDBJ databases">
        <title>Genome sequence of Cyanobacterium aponinum BCRC AL20115.</title>
        <authorList>
            <person name="Chang H.-Y."/>
            <person name="Lin K.-M."/>
            <person name="Hsueh H.-T."/>
            <person name="Chu H.-A."/>
            <person name="Kuo C.-H."/>
        </authorList>
    </citation>
    <scope>NUCLEOTIDE SEQUENCE</scope>
    <source>
        <strain evidence="6">AL20115</strain>
    </source>
</reference>
<dbReference type="Pfam" id="PF13181">
    <property type="entry name" value="TPR_8"/>
    <property type="match status" value="2"/>
</dbReference>
<dbReference type="GO" id="GO:0009279">
    <property type="term" value="C:cell outer membrane"/>
    <property type="evidence" value="ECO:0007669"/>
    <property type="project" value="TreeGrafter"/>
</dbReference>
<dbReference type="GO" id="GO:0046813">
    <property type="term" value="P:receptor-mediated virion attachment to host cell"/>
    <property type="evidence" value="ECO:0007669"/>
    <property type="project" value="TreeGrafter"/>
</dbReference>
<dbReference type="InterPro" id="IPR011990">
    <property type="entry name" value="TPR-like_helical_dom_sf"/>
</dbReference>
<feature type="transmembrane region" description="Helical" evidence="5">
    <location>
        <begin position="12"/>
        <end position="37"/>
    </location>
</feature>
<gene>
    <name evidence="6" type="ORF">SAY89_02875</name>
</gene>
<organism evidence="6">
    <name type="scientific">Cyanobacterium aponinum AL20115</name>
    <dbReference type="NCBI Taxonomy" id="3090662"/>
    <lineage>
        <taxon>Bacteria</taxon>
        <taxon>Bacillati</taxon>
        <taxon>Cyanobacteriota</taxon>
        <taxon>Cyanophyceae</taxon>
        <taxon>Oscillatoriophycideae</taxon>
        <taxon>Chroococcales</taxon>
        <taxon>Geminocystaceae</taxon>
        <taxon>Cyanobacterium</taxon>
    </lineage>
</organism>
<evidence type="ECO:0000256" key="3">
    <source>
        <dbReference type="PROSITE-ProRule" id="PRU00339"/>
    </source>
</evidence>
<proteinExistence type="predicted"/>
<keyword evidence="4" id="KW-0175">Coiled coil</keyword>
<feature type="repeat" description="TPR" evidence="3">
    <location>
        <begin position="151"/>
        <end position="184"/>
    </location>
</feature>
<evidence type="ECO:0000256" key="1">
    <source>
        <dbReference type="ARBA" id="ARBA00022737"/>
    </source>
</evidence>
<evidence type="ECO:0000313" key="6">
    <source>
        <dbReference type="EMBL" id="WPF89236.1"/>
    </source>
</evidence>
<keyword evidence="2 3" id="KW-0802">TPR repeat</keyword>
<keyword evidence="5" id="KW-0472">Membrane</keyword>
<dbReference type="InterPro" id="IPR050498">
    <property type="entry name" value="Ycf3"/>
</dbReference>
<dbReference type="PANTHER" id="PTHR44858">
    <property type="entry name" value="TETRATRICOPEPTIDE REPEAT PROTEIN 6"/>
    <property type="match status" value="1"/>
</dbReference>
<accession>A0AAF0ZA52</accession>
<name>A0AAF0ZA52_9CHRO</name>
<dbReference type="InterPro" id="IPR019734">
    <property type="entry name" value="TPR_rpt"/>
</dbReference>
<dbReference type="PANTHER" id="PTHR44858:SF1">
    <property type="entry name" value="UDP-N-ACETYLGLUCOSAMINE--PEPTIDE N-ACETYLGLUCOSAMINYLTRANSFERASE SPINDLY-RELATED"/>
    <property type="match status" value="1"/>
</dbReference>